<dbReference type="Pfam" id="PF13657">
    <property type="entry name" value="Couple_hipA"/>
    <property type="match status" value="1"/>
</dbReference>
<organism evidence="6 7">
    <name type="scientific">Microbacterium panaciterrae</name>
    <dbReference type="NCBI Taxonomy" id="985759"/>
    <lineage>
        <taxon>Bacteria</taxon>
        <taxon>Bacillati</taxon>
        <taxon>Actinomycetota</taxon>
        <taxon>Actinomycetes</taxon>
        <taxon>Micrococcales</taxon>
        <taxon>Microbacteriaceae</taxon>
        <taxon>Microbacterium</taxon>
    </lineage>
</organism>
<comment type="caution">
    <text evidence="6">The sequence shown here is derived from an EMBL/GenBank/DDBJ whole genome shotgun (WGS) entry which is preliminary data.</text>
</comment>
<dbReference type="Pfam" id="PF07804">
    <property type="entry name" value="HipA_C"/>
    <property type="match status" value="1"/>
</dbReference>
<dbReference type="EMBL" id="BAABGP010000014">
    <property type="protein sequence ID" value="GAA4485787.1"/>
    <property type="molecule type" value="Genomic_DNA"/>
</dbReference>
<evidence type="ECO:0000259" key="4">
    <source>
        <dbReference type="Pfam" id="PF07804"/>
    </source>
</evidence>
<keyword evidence="7" id="KW-1185">Reference proteome</keyword>
<dbReference type="InterPro" id="IPR012893">
    <property type="entry name" value="HipA-like_C"/>
</dbReference>
<keyword evidence="3" id="KW-0418">Kinase</keyword>
<sequence length="419" mass="46353">MPLDELIVCLGAERIGTIVRSRADRRSVVFTWDSAARNESIRLSEGFAAVPGLAPDQRLVSRFFGGYLPEGSQRLAMAEQRGIRQDDLFGFLREYGGSLAGALSFRQRDEQPTYAELSPSALNRALKEAIGKRNQGTRDDSRSMIPGFQPKVLVARFGSGGWMLPHGSAHSTHILKPARPNEESRILDEHFAHELARSAGLSSYGSEIRKAGSTRYLAIERYDREVQGDQVVALHQEDAAQAMALDWVDDTAKFQDPGHPRNPQRASAYRVAEVVAGLDEEPLTAWLRQLTFRVAIGDNDGHAKNVGIIHRQGTDDVSDLYDAVPNLFQAGRVDWTLAFAVDGQFDHRKLTAEHLIREARSWGMRERDAESTVRQTLAAVADGLAHVSPHPDATPRVAEAVGHYVARLREGSMIGQFTR</sequence>
<proteinExistence type="inferred from homology"/>
<dbReference type="Proteomes" id="UP001500731">
    <property type="component" value="Unassembled WGS sequence"/>
</dbReference>
<dbReference type="RefSeq" id="WP_345186705.1">
    <property type="nucleotide sequence ID" value="NZ_BAABGP010000014.1"/>
</dbReference>
<dbReference type="InterPro" id="IPR017508">
    <property type="entry name" value="HipA_N1"/>
</dbReference>
<gene>
    <name evidence="6" type="ORF">GCM10023171_20690</name>
</gene>
<evidence type="ECO:0000313" key="7">
    <source>
        <dbReference type="Proteomes" id="UP001500731"/>
    </source>
</evidence>
<evidence type="ECO:0000256" key="3">
    <source>
        <dbReference type="ARBA" id="ARBA00022777"/>
    </source>
</evidence>
<dbReference type="NCBIfam" id="TIGR03071">
    <property type="entry name" value="couple_hipA"/>
    <property type="match status" value="1"/>
</dbReference>
<protein>
    <submittedName>
        <fullName evidence="6">Type II toxin-antitoxin system HipA family toxin</fullName>
    </submittedName>
</protein>
<feature type="domain" description="HipA N-terminal subdomain 1" evidence="5">
    <location>
        <begin position="6"/>
        <end position="105"/>
    </location>
</feature>
<evidence type="ECO:0000259" key="5">
    <source>
        <dbReference type="Pfam" id="PF13657"/>
    </source>
</evidence>
<evidence type="ECO:0000256" key="2">
    <source>
        <dbReference type="ARBA" id="ARBA00022679"/>
    </source>
</evidence>
<keyword evidence="2" id="KW-0808">Transferase</keyword>
<accession>A0ABP8PGD0</accession>
<comment type="similarity">
    <text evidence="1">Belongs to the HipA Ser/Thr kinase family.</text>
</comment>
<evidence type="ECO:0000256" key="1">
    <source>
        <dbReference type="ARBA" id="ARBA00010164"/>
    </source>
</evidence>
<feature type="domain" description="HipA-like C-terminal" evidence="4">
    <location>
        <begin position="145"/>
        <end position="382"/>
    </location>
</feature>
<dbReference type="InterPro" id="IPR052028">
    <property type="entry name" value="HipA_Ser/Thr_kinase"/>
</dbReference>
<evidence type="ECO:0000313" key="6">
    <source>
        <dbReference type="EMBL" id="GAA4485787.1"/>
    </source>
</evidence>
<reference evidence="7" key="1">
    <citation type="journal article" date="2019" name="Int. J. Syst. Evol. Microbiol.">
        <title>The Global Catalogue of Microorganisms (GCM) 10K type strain sequencing project: providing services to taxonomists for standard genome sequencing and annotation.</title>
        <authorList>
            <consortium name="The Broad Institute Genomics Platform"/>
            <consortium name="The Broad Institute Genome Sequencing Center for Infectious Disease"/>
            <person name="Wu L."/>
            <person name="Ma J."/>
        </authorList>
    </citation>
    <scope>NUCLEOTIDE SEQUENCE [LARGE SCALE GENOMIC DNA]</scope>
    <source>
        <strain evidence="7">JCM 17839</strain>
    </source>
</reference>
<name>A0ABP8PGD0_9MICO</name>
<dbReference type="PANTHER" id="PTHR37419">
    <property type="entry name" value="SERINE/THREONINE-PROTEIN KINASE TOXIN HIPA"/>
    <property type="match status" value="1"/>
</dbReference>
<dbReference type="PANTHER" id="PTHR37419:SF1">
    <property type="entry name" value="SERINE_THREONINE-PROTEIN KINASE TOXIN HIPA"/>
    <property type="match status" value="1"/>
</dbReference>